<comment type="caution">
    <text evidence="8">The sequence shown here is derived from an EMBL/GenBank/DDBJ whole genome shotgun (WGS) entry which is preliminary data.</text>
</comment>
<evidence type="ECO:0000313" key="9">
    <source>
        <dbReference type="Proteomes" id="UP000274920"/>
    </source>
</evidence>
<keyword evidence="5" id="KW-0411">Iron-sulfur</keyword>
<dbReference type="Proteomes" id="UP000274920">
    <property type="component" value="Unassembled WGS sequence"/>
</dbReference>
<dbReference type="UniPathway" id="UPA00782"/>
<keyword evidence="4" id="KW-0408">Iron</keyword>
<keyword evidence="3" id="KW-0479">Metal-binding</keyword>
<dbReference type="SFLD" id="SFLDS00029">
    <property type="entry name" value="Radical_SAM"/>
    <property type="match status" value="1"/>
</dbReference>
<dbReference type="InterPro" id="IPR023885">
    <property type="entry name" value="4Fe4S-binding_SPASM_dom"/>
</dbReference>
<name>A0A3R8JUA5_9FIRM</name>
<dbReference type="GO" id="GO:0046872">
    <property type="term" value="F:metal ion binding"/>
    <property type="evidence" value="ECO:0007669"/>
    <property type="project" value="UniProtKB-KW"/>
</dbReference>
<dbReference type="AlphaFoldDB" id="A0A3R8JUA5"/>
<dbReference type="SFLD" id="SFLDG01067">
    <property type="entry name" value="SPASM/twitch_domain_containing"/>
    <property type="match status" value="1"/>
</dbReference>
<feature type="domain" description="Radical SAM core" evidence="7">
    <location>
        <begin position="95"/>
        <end position="243"/>
    </location>
</feature>
<keyword evidence="2" id="KW-0949">S-adenosyl-L-methionine</keyword>
<sequence length="426" mass="49399">MSKYKKSYYNYYFNYNNNTVIFNTLTGQISKLEGPEIALFNCNTSAYKPESLNSEKEKELLYKGMILNCEVDERKIIEKNYLDYINNNELFLIILPTEQCNLRCIYCYEKFTKGSMTIDLQKSVISFLEKKLENYKALYISWFGGEPLLAIDVIESMSKEIIALCKEKNVTYYAGITTNGTLLNEKNFKLLLNARVYDYQITLDGCQETHDNQRVDMSGEGTFSKIYNNLLIMKSFKDNFGVILRTNIGVETEISVNSYIDKIYMDFGNDTRFKLHLVAIADLTGELKSTIDLCDTSHLFPFYNYARSKGIDFNYYKSLYKPGGMICYAANPNSFVIGSDGNIYKCTVAFEEEVNNVGKLENGKLNCINRKLCLWNNNGFETSEKCKYCKFLPICFGKFCPLEKIIHHEEPCPPFKKYIERYFKLF</sequence>
<organism evidence="8 9">
    <name type="scientific">Schaedlerella arabinosiphila</name>
    <dbReference type="NCBI Taxonomy" id="2044587"/>
    <lineage>
        <taxon>Bacteria</taxon>
        <taxon>Bacillati</taxon>
        <taxon>Bacillota</taxon>
        <taxon>Clostridia</taxon>
        <taxon>Lachnospirales</taxon>
        <taxon>Lachnospiraceae</taxon>
        <taxon>Schaedlerella</taxon>
    </lineage>
</organism>
<evidence type="ECO:0000256" key="1">
    <source>
        <dbReference type="ARBA" id="ARBA00001966"/>
    </source>
</evidence>
<dbReference type="RefSeq" id="WP_125125877.1">
    <property type="nucleotide sequence ID" value="NZ_RHJS01000001.1"/>
</dbReference>
<dbReference type="InterPro" id="IPR058240">
    <property type="entry name" value="rSAM_sf"/>
</dbReference>
<evidence type="ECO:0000256" key="6">
    <source>
        <dbReference type="ARBA" id="ARBA00023601"/>
    </source>
</evidence>
<comment type="cofactor">
    <cofactor evidence="1">
        <name>[4Fe-4S] cluster</name>
        <dbReference type="ChEBI" id="CHEBI:49883"/>
    </cofactor>
</comment>
<protein>
    <submittedName>
        <fullName evidence="8">Radical SAM protein</fullName>
    </submittedName>
</protein>
<evidence type="ECO:0000313" key="8">
    <source>
        <dbReference type="EMBL" id="RRK36936.1"/>
    </source>
</evidence>
<dbReference type="PANTHER" id="PTHR43273">
    <property type="entry name" value="ANAEROBIC SULFATASE-MATURATING ENZYME HOMOLOG ASLB-RELATED"/>
    <property type="match status" value="1"/>
</dbReference>
<accession>A0A3R8JUA5</accession>
<dbReference type="CDD" id="cd01335">
    <property type="entry name" value="Radical_SAM"/>
    <property type="match status" value="1"/>
</dbReference>
<comment type="similarity">
    <text evidence="6">Belongs to the radical SAM superfamily. Anaerobic sulfatase-maturating enzyme family.</text>
</comment>
<proteinExistence type="inferred from homology"/>
<dbReference type="InterPro" id="IPR007197">
    <property type="entry name" value="rSAM"/>
</dbReference>
<evidence type="ECO:0000259" key="7">
    <source>
        <dbReference type="Pfam" id="PF04055"/>
    </source>
</evidence>
<dbReference type="GO" id="GO:0051536">
    <property type="term" value="F:iron-sulfur cluster binding"/>
    <property type="evidence" value="ECO:0007669"/>
    <property type="project" value="UniProtKB-KW"/>
</dbReference>
<dbReference type="NCBIfam" id="TIGR04085">
    <property type="entry name" value="rSAM_more_4Fe4S"/>
    <property type="match status" value="1"/>
</dbReference>
<dbReference type="InterPro" id="IPR013785">
    <property type="entry name" value="Aldolase_TIM"/>
</dbReference>
<dbReference type="Pfam" id="PF04055">
    <property type="entry name" value="Radical_SAM"/>
    <property type="match status" value="1"/>
</dbReference>
<dbReference type="GO" id="GO:0016491">
    <property type="term" value="F:oxidoreductase activity"/>
    <property type="evidence" value="ECO:0007669"/>
    <property type="project" value="InterPro"/>
</dbReference>
<keyword evidence="9" id="KW-1185">Reference proteome</keyword>
<gene>
    <name evidence="8" type="ORF">EBB54_00270</name>
</gene>
<reference evidence="8" key="1">
    <citation type="submission" date="2018-10" db="EMBL/GenBank/DDBJ databases">
        <title>Schaedlerella arabinophila gen. nov. sp. nov., isolated from the mouse intestinal tract and comparative analysis with the genome of the closely related altered Schaedler flora strain ASF502.</title>
        <authorList>
            <person name="Miyake S."/>
            <person name="Soh M."/>
            <person name="Seedorf H."/>
        </authorList>
    </citation>
    <scope>NUCLEOTIDE SEQUENCE [LARGE SCALE GENOMIC DNA]</scope>
    <source>
        <strain evidence="8">DSM 106076</strain>
    </source>
</reference>
<dbReference type="EMBL" id="RHJS01000001">
    <property type="protein sequence ID" value="RRK36936.1"/>
    <property type="molecule type" value="Genomic_DNA"/>
</dbReference>
<evidence type="ECO:0000256" key="5">
    <source>
        <dbReference type="ARBA" id="ARBA00023014"/>
    </source>
</evidence>
<evidence type="ECO:0000256" key="4">
    <source>
        <dbReference type="ARBA" id="ARBA00023004"/>
    </source>
</evidence>
<dbReference type="SUPFAM" id="SSF102114">
    <property type="entry name" value="Radical SAM enzymes"/>
    <property type="match status" value="1"/>
</dbReference>
<evidence type="ECO:0000256" key="2">
    <source>
        <dbReference type="ARBA" id="ARBA00022691"/>
    </source>
</evidence>
<evidence type="ECO:0000256" key="3">
    <source>
        <dbReference type="ARBA" id="ARBA00022723"/>
    </source>
</evidence>
<dbReference type="Gene3D" id="3.20.20.70">
    <property type="entry name" value="Aldolase class I"/>
    <property type="match status" value="1"/>
</dbReference>
<dbReference type="InterPro" id="IPR023867">
    <property type="entry name" value="Sulphatase_maturase_rSAM"/>
</dbReference>
<dbReference type="PANTHER" id="PTHR43273:SF3">
    <property type="entry name" value="ANAEROBIC SULFATASE-MATURATING ENZYME HOMOLOG ASLB-RELATED"/>
    <property type="match status" value="1"/>
</dbReference>